<sequence length="185" mass="21345">MEAHDEASPDRAIDFAEDVFGVEYWSEGGEWEDGGYEQSEGYEEPAEDKELVEDEWEDEWEEDPEDLLSVEDWNEGGEWEEAGYEQSEDYEQPVEDEELVEDEWEEDLEAEYEDGEVLSAGGSSSSSFSTLGMNLSGHRDMRWAHKLQKTVVPSRKHAKKNALKKREGKRKIKKQRVAHGVYGLF</sequence>
<proteinExistence type="predicted"/>
<dbReference type="EMBL" id="ML996689">
    <property type="protein sequence ID" value="KAF2403761.1"/>
    <property type="molecule type" value="Genomic_DNA"/>
</dbReference>
<accession>A0A6G1I6E4</accession>
<evidence type="ECO:0000313" key="3">
    <source>
        <dbReference type="Proteomes" id="UP000799640"/>
    </source>
</evidence>
<protein>
    <submittedName>
        <fullName evidence="2">Uncharacterized protein</fullName>
    </submittedName>
</protein>
<feature type="region of interest" description="Disordered" evidence="1">
    <location>
        <begin position="27"/>
        <end position="99"/>
    </location>
</feature>
<dbReference type="Proteomes" id="UP000799640">
    <property type="component" value="Unassembled WGS sequence"/>
</dbReference>
<keyword evidence="3" id="KW-1185">Reference proteome</keyword>
<gene>
    <name evidence="2" type="ORF">EJ06DRAFT_292721</name>
</gene>
<name>A0A6G1I6E4_9PEZI</name>
<feature type="compositionally biased region" description="Acidic residues" evidence="1">
    <location>
        <begin position="29"/>
        <end position="99"/>
    </location>
</feature>
<reference evidence="2" key="1">
    <citation type="journal article" date="2020" name="Stud. Mycol.">
        <title>101 Dothideomycetes genomes: a test case for predicting lifestyles and emergence of pathogens.</title>
        <authorList>
            <person name="Haridas S."/>
            <person name="Albert R."/>
            <person name="Binder M."/>
            <person name="Bloem J."/>
            <person name="Labutti K."/>
            <person name="Salamov A."/>
            <person name="Andreopoulos B."/>
            <person name="Baker S."/>
            <person name="Barry K."/>
            <person name="Bills G."/>
            <person name="Bluhm B."/>
            <person name="Cannon C."/>
            <person name="Castanera R."/>
            <person name="Culley D."/>
            <person name="Daum C."/>
            <person name="Ezra D."/>
            <person name="Gonzalez J."/>
            <person name="Henrissat B."/>
            <person name="Kuo A."/>
            <person name="Liang C."/>
            <person name="Lipzen A."/>
            <person name="Lutzoni F."/>
            <person name="Magnuson J."/>
            <person name="Mondo S."/>
            <person name="Nolan M."/>
            <person name="Ohm R."/>
            <person name="Pangilinan J."/>
            <person name="Park H.-J."/>
            <person name="Ramirez L."/>
            <person name="Alfaro M."/>
            <person name="Sun H."/>
            <person name="Tritt A."/>
            <person name="Yoshinaga Y."/>
            <person name="Zwiers L.-H."/>
            <person name="Turgeon B."/>
            <person name="Goodwin S."/>
            <person name="Spatafora J."/>
            <person name="Crous P."/>
            <person name="Grigoriev I."/>
        </authorList>
    </citation>
    <scope>NUCLEOTIDE SEQUENCE</scope>
    <source>
        <strain evidence="2">CBS 262.69</strain>
    </source>
</reference>
<feature type="region of interest" description="Disordered" evidence="1">
    <location>
        <begin position="154"/>
        <end position="175"/>
    </location>
</feature>
<evidence type="ECO:0000313" key="2">
    <source>
        <dbReference type="EMBL" id="KAF2403761.1"/>
    </source>
</evidence>
<organism evidence="2 3">
    <name type="scientific">Trichodelitschia bisporula</name>
    <dbReference type="NCBI Taxonomy" id="703511"/>
    <lineage>
        <taxon>Eukaryota</taxon>
        <taxon>Fungi</taxon>
        <taxon>Dikarya</taxon>
        <taxon>Ascomycota</taxon>
        <taxon>Pezizomycotina</taxon>
        <taxon>Dothideomycetes</taxon>
        <taxon>Dothideomycetes incertae sedis</taxon>
        <taxon>Phaeotrichales</taxon>
        <taxon>Phaeotrichaceae</taxon>
        <taxon>Trichodelitschia</taxon>
    </lineage>
</organism>
<evidence type="ECO:0000256" key="1">
    <source>
        <dbReference type="SAM" id="MobiDB-lite"/>
    </source>
</evidence>
<dbReference type="AlphaFoldDB" id="A0A6G1I6E4"/>